<evidence type="ECO:0000313" key="4">
    <source>
        <dbReference type="Proteomes" id="UP000178170"/>
    </source>
</evidence>
<reference evidence="3 4" key="1">
    <citation type="journal article" date="2016" name="Nat. Commun.">
        <title>Thousands of microbial genomes shed light on interconnected biogeochemical processes in an aquifer system.</title>
        <authorList>
            <person name="Anantharaman K."/>
            <person name="Brown C.T."/>
            <person name="Hug L.A."/>
            <person name="Sharon I."/>
            <person name="Castelle C.J."/>
            <person name="Probst A.J."/>
            <person name="Thomas B.C."/>
            <person name="Singh A."/>
            <person name="Wilkins M.J."/>
            <person name="Karaoz U."/>
            <person name="Brodie E.L."/>
            <person name="Williams K.H."/>
            <person name="Hubbard S.S."/>
            <person name="Banfield J.F."/>
        </authorList>
    </citation>
    <scope>NUCLEOTIDE SEQUENCE [LARGE SCALE GENOMIC DNA]</scope>
</reference>
<organism evidence="3 4">
    <name type="scientific">Candidatus Wildermuthbacteria bacterium RIFCSPHIGHO2_01_FULL_48_27b</name>
    <dbReference type="NCBI Taxonomy" id="1802447"/>
    <lineage>
        <taxon>Bacteria</taxon>
        <taxon>Candidatus Wildermuthiibacteriota</taxon>
    </lineage>
</organism>
<dbReference type="EMBL" id="MHTS01000018">
    <property type="protein sequence ID" value="OHA64275.1"/>
    <property type="molecule type" value="Genomic_DNA"/>
</dbReference>
<dbReference type="PROSITE" id="PS50022">
    <property type="entry name" value="FA58C_3"/>
    <property type="match status" value="1"/>
</dbReference>
<feature type="signal peptide" evidence="1">
    <location>
        <begin position="1"/>
        <end position="35"/>
    </location>
</feature>
<proteinExistence type="predicted"/>
<evidence type="ECO:0000259" key="2">
    <source>
        <dbReference type="PROSITE" id="PS50022"/>
    </source>
</evidence>
<name>A0A1G2QUJ3_9BACT</name>
<keyword evidence="1" id="KW-0732">Signal</keyword>
<dbReference type="Pfam" id="PF00754">
    <property type="entry name" value="F5_F8_type_C"/>
    <property type="match status" value="1"/>
</dbReference>
<dbReference type="InterPro" id="IPR000421">
    <property type="entry name" value="FA58C"/>
</dbReference>
<dbReference type="InterPro" id="IPR008979">
    <property type="entry name" value="Galactose-bd-like_sf"/>
</dbReference>
<dbReference type="SUPFAM" id="SSF49785">
    <property type="entry name" value="Galactose-binding domain-like"/>
    <property type="match status" value="1"/>
</dbReference>
<protein>
    <recommendedName>
        <fullName evidence="2">F5/8 type C domain-containing protein</fullName>
    </recommendedName>
</protein>
<evidence type="ECO:0000313" key="3">
    <source>
        <dbReference type="EMBL" id="OHA64275.1"/>
    </source>
</evidence>
<dbReference type="Gene3D" id="2.60.120.260">
    <property type="entry name" value="Galactose-binding domain-like"/>
    <property type="match status" value="1"/>
</dbReference>
<evidence type="ECO:0000256" key="1">
    <source>
        <dbReference type="SAM" id="SignalP"/>
    </source>
</evidence>
<sequence>MRINHSVGVFIGVFTALTLVLGLAFSILHSSSSSAQANFPGWSQINTIFYTSGPNNNQIPLDVVKELKTYLEPVAGKTFLTKNLGSNVALGKTGISSSVPPQSGWPAQLPAITDGDAILYGTSSNYVPIGSGLQWVRIDLGELFSVSKVNVRHYYLGDRTYKDVVVQLSEDGSAWTNIFNNDADNSAGQGAGKDAEYVDSSAGKDVVLGSPVQARYVRAWSNGSNASGDNFYVEIEVYGTYVAPPAQTNSIFLTIDPSNIELVSKKAEAFKIYTDPNGVHIIGKNAFGVRNGAYYLLEKLGFRWFFIHPAWNVSPTSLVPLDLNEIQEPSFLDRTIGAGLSAGALGLVPNGETDYANWLKRNKMAPDSIYKVHHSWPDFAQKDAVKAQDPSAVCYKADGVTPQQVFPDHSVVITRALNYARSYFAEPLERNLYTGDWQTRQVVSISPPDGNQIWCNEWLVDPGDYDPQIVTNKAFGLTNEVAKMLQTEYPGKYAGIMSYSWYPLSPSYTIAPNIYANVTTFTRGTALTPAQRLVAMKGKGVLTGFYDYFDVWAWWKDRIEPAGKYQTYFNALEEAATYANILEVEGSDNWGPKGRLYWTVSQYAWNSKKDFDALLDDFYTKAFGSAKEPMKRYYTRFDTQWLDEYSDSPDNNRVMGLAFRDLDEAMRLASGDLKVQERIRHVLYHTYFWWKWGDTVSGTYSDADGYVDFANANDAKEMYKFLWRIRDLHIVHFQKQEPAVRMALQNKYRVPSAAINSLQNSTPPNTGEAAAWLAAGVANWAGQDLIESSLIDASTLNLAAANANTPSALEKTYYSQVSARYEGWDATNIIVPSTGNETIPLELLLLVNGPGGAGPVTLEWVSPTGSVLAQRILSYSESGIYPTPHRTVTWNVSTTVAGRYTLRSTTHNGWAVNIARGAAHDISKDGEVSAARQGYFYVPAETPALIVGLTGGTLTLISPGGVSYVITSGERGFKNPQSGFWKIDIPAEINAAKNAIKKKVWILGVAPLLWHDPKYLLAPASSLPPTPTPTPILRAPSLTSISQLSLYADKTSQTVTINGNNFTADTYKLRIFQNGILKATVDFQRQSETVMQGTITPTDIGPLTPGFYDIKLNRISDNSLVAFSRQILITKLGDLWSLTATTASEIKGDGKIDIYDISRLFSKWNSVRAEDLAEADINPGPANISLGKIDIYDVNKMMANWSR</sequence>
<gene>
    <name evidence="3" type="ORF">A2843_01815</name>
</gene>
<feature type="chain" id="PRO_5009584156" description="F5/8 type C domain-containing protein" evidence="1">
    <location>
        <begin position="36"/>
        <end position="1203"/>
    </location>
</feature>
<feature type="domain" description="F5/8 type C" evidence="2">
    <location>
        <begin position="77"/>
        <end position="240"/>
    </location>
</feature>
<comment type="caution">
    <text evidence="3">The sequence shown here is derived from an EMBL/GenBank/DDBJ whole genome shotgun (WGS) entry which is preliminary data.</text>
</comment>
<dbReference type="Proteomes" id="UP000178170">
    <property type="component" value="Unassembled WGS sequence"/>
</dbReference>
<accession>A0A1G2QUJ3</accession>
<dbReference type="AlphaFoldDB" id="A0A1G2QUJ3"/>